<dbReference type="PhylomeDB" id="A0A068UW95"/>
<comment type="subcellular location">
    <subcellularLocation>
        <location evidence="1">Cytoplasm</location>
    </subcellularLocation>
</comment>
<dbReference type="AlphaFoldDB" id="A0A068UW95"/>
<dbReference type="InterPro" id="IPR038005">
    <property type="entry name" value="RX-like_CC"/>
</dbReference>
<dbReference type="InterPro" id="IPR027417">
    <property type="entry name" value="P-loop_NTPase"/>
</dbReference>
<dbReference type="CDD" id="cd14798">
    <property type="entry name" value="RX-CC_like"/>
    <property type="match status" value="1"/>
</dbReference>
<dbReference type="GO" id="GO:0005737">
    <property type="term" value="C:cytoplasm"/>
    <property type="evidence" value="ECO:0007669"/>
    <property type="project" value="UniProtKB-SubCell"/>
</dbReference>
<accession>A0A068UW95</accession>
<sequence>MGFHQLVAKLSKLRKNKMFVDLDINKLRLRLLDQYLLELPLPDQDETIDCIVDNLGFHLSSCEDWRHLIKDIERKPKLSENLLHSAIMQGDIDEDNTIHSIVDNMWINHLSFRHDWRHLIKDLQRKLKFTQNLLRFATMQGVKQMQLIDLLAHCTFLAVHAECLRDFRLYVDFGLCNDVEFEISQVQQKIRLVDPQFCVTSIRVLKASKVVSRSSVTLTLGKNKHIVEGFLDSLQTGLRLLLECFVTFTAPMLKLYEGVRFLTILLSLKHEKFYELSDKMKDRIGVMIIDVGILICSISMDEMKDGLAKETDFVLFHLLEELQFVMEEVAQIYPPSSLQLSFPRTNELGFIGFLLENLKEVKAGSSTFPMAEIKTVQEDLVVIRSFLEKFVDQRNQNEKLQGFWSHVMEVAYKAEFIIESTVLGDEHEHCLGSVAREINLIRIEVLEIYDNIRHDGETPRVTKNLIQMPSHVTAPISSEDFVGLKDEVETIINRLTRGSMLLDIVPVVGMAGLGKTTLADTVYCDPSVIIHFPIRVWCTVSQAYIKRNLIAQILSCIASGSSDEYLKMTEDDLAEKLYKCLKRNRYLIILDDMWDIGVWNLLKTSLPDDANQSRILFTSRFQNLSMQIKPDSKPHHLRSLTDKESWELLQIKLFGNIGCPPSLCEVGIQIANNCKGLPLSVVLVAGILATTTQDCAMWEEVAKSLSSSIVLEAEHLLWLWISEGFMQRTEGKSLEDVAHKYLMDLIARSLVMATKQRARGGAKACRVHDLVHEFCVAKVKEESFLHTLQHGDIFTYTGPCNPYRLCIYSPTGSDQKSVELEQSRLYFPYLRSLLFFANGAWTFDVLDFCTGFWMFKLLRVLDLGEPFFVATCFPKEVTWLVHLRYLAIHGHINYIPSAIGNLSRLETFLVRGCIADVLLPNTIWNIKTLRHLYITRSEKGFSFPIDSKLEDRLDLKNLATLALAIDPSFQCLQKILTKLPSIRKIRCTPLGSRESTGNHNGILVLDYLSQLESLNVRGFVGYEFEFPLNLKKLTLSSNHQPWSEISVIGKLPNLEVLKLESSSFVGEKWEMKEGEFCRLRFLKLLLLDIRIWTASSDNFSCLEKLILHICPHLEEVPSCLGEIPTLEMIEAKSCPESALSYVKQIQMEMGNEDLKIVTERCW</sequence>
<organism evidence="12 13">
    <name type="scientific">Coffea canephora</name>
    <name type="common">Robusta coffee</name>
    <dbReference type="NCBI Taxonomy" id="49390"/>
    <lineage>
        <taxon>Eukaryota</taxon>
        <taxon>Viridiplantae</taxon>
        <taxon>Streptophyta</taxon>
        <taxon>Embryophyta</taxon>
        <taxon>Tracheophyta</taxon>
        <taxon>Spermatophyta</taxon>
        <taxon>Magnoliopsida</taxon>
        <taxon>eudicotyledons</taxon>
        <taxon>Gunneridae</taxon>
        <taxon>Pentapetalae</taxon>
        <taxon>asterids</taxon>
        <taxon>lamiids</taxon>
        <taxon>Gentianales</taxon>
        <taxon>Rubiaceae</taxon>
        <taxon>Ixoroideae</taxon>
        <taxon>Gardenieae complex</taxon>
        <taxon>Bertiereae - Coffeeae clade</taxon>
        <taxon>Coffeeae</taxon>
        <taxon>Coffea</taxon>
    </lineage>
</organism>
<keyword evidence="13" id="KW-1185">Reference proteome</keyword>
<dbReference type="InterPro" id="IPR032675">
    <property type="entry name" value="LRR_dom_sf"/>
</dbReference>
<dbReference type="InterPro" id="IPR058922">
    <property type="entry name" value="WHD_DRP"/>
</dbReference>
<gene>
    <name evidence="12" type="ORF">GSCOC_T00037457001</name>
</gene>
<proteinExistence type="inferred from homology"/>
<comment type="similarity">
    <text evidence="2">Belongs to the disease resistance NB-LRR family.</text>
</comment>
<dbReference type="Gene3D" id="3.40.50.300">
    <property type="entry name" value="P-loop containing nucleotide triphosphate hydrolases"/>
    <property type="match status" value="1"/>
</dbReference>
<evidence type="ECO:0000256" key="6">
    <source>
        <dbReference type="ARBA" id="ARBA00022741"/>
    </source>
</evidence>
<keyword evidence="5" id="KW-0677">Repeat</keyword>
<dbReference type="SUPFAM" id="SSF52058">
    <property type="entry name" value="L domain-like"/>
    <property type="match status" value="1"/>
</dbReference>
<dbReference type="Pfam" id="PF00931">
    <property type="entry name" value="NB-ARC"/>
    <property type="match status" value="1"/>
</dbReference>
<keyword evidence="6" id="KW-0547">Nucleotide-binding</keyword>
<dbReference type="Pfam" id="PF23598">
    <property type="entry name" value="LRR_14"/>
    <property type="match status" value="1"/>
</dbReference>
<evidence type="ECO:0000256" key="7">
    <source>
        <dbReference type="ARBA" id="ARBA00022821"/>
    </source>
</evidence>
<keyword evidence="7" id="KW-0611">Plant defense</keyword>
<feature type="domain" description="Disease resistance R13L4/SHOC-2-like LRR" evidence="11">
    <location>
        <begin position="851"/>
        <end position="1131"/>
    </location>
</feature>
<evidence type="ECO:0000259" key="10">
    <source>
        <dbReference type="Pfam" id="PF23559"/>
    </source>
</evidence>
<dbReference type="PANTHER" id="PTHR23155:SF1152">
    <property type="entry name" value="AAA+ ATPASE DOMAIN-CONTAINING PROTEIN"/>
    <property type="match status" value="1"/>
</dbReference>
<dbReference type="InterPro" id="IPR044974">
    <property type="entry name" value="Disease_R_plants"/>
</dbReference>
<evidence type="ECO:0000256" key="4">
    <source>
        <dbReference type="ARBA" id="ARBA00022614"/>
    </source>
</evidence>
<dbReference type="Gramene" id="CDP12800">
    <property type="protein sequence ID" value="CDP12800"/>
    <property type="gene ID" value="GSCOC_T00037457001"/>
</dbReference>
<evidence type="ECO:0000259" key="11">
    <source>
        <dbReference type="Pfam" id="PF23598"/>
    </source>
</evidence>
<keyword evidence="8" id="KW-0067">ATP-binding</keyword>
<dbReference type="SUPFAM" id="SSF52540">
    <property type="entry name" value="P-loop containing nucleoside triphosphate hydrolases"/>
    <property type="match status" value="1"/>
</dbReference>
<evidence type="ECO:0000256" key="5">
    <source>
        <dbReference type="ARBA" id="ARBA00022737"/>
    </source>
</evidence>
<evidence type="ECO:0000259" key="9">
    <source>
        <dbReference type="Pfam" id="PF00931"/>
    </source>
</evidence>
<feature type="domain" description="NB-ARC" evidence="9">
    <location>
        <begin position="485"/>
        <end position="654"/>
    </location>
</feature>
<dbReference type="GO" id="GO:0098542">
    <property type="term" value="P:defense response to other organism"/>
    <property type="evidence" value="ECO:0007669"/>
    <property type="project" value="TreeGrafter"/>
</dbReference>
<protein>
    <submittedName>
        <fullName evidence="12">Uncharacterized protein</fullName>
    </submittedName>
</protein>
<evidence type="ECO:0000313" key="12">
    <source>
        <dbReference type="EMBL" id="CDP12800.1"/>
    </source>
</evidence>
<dbReference type="GO" id="GO:0043531">
    <property type="term" value="F:ADP binding"/>
    <property type="evidence" value="ECO:0007669"/>
    <property type="project" value="InterPro"/>
</dbReference>
<dbReference type="Pfam" id="PF23559">
    <property type="entry name" value="WHD_DRP"/>
    <property type="match status" value="1"/>
</dbReference>
<evidence type="ECO:0000256" key="3">
    <source>
        <dbReference type="ARBA" id="ARBA00022490"/>
    </source>
</evidence>
<dbReference type="GO" id="GO:0005524">
    <property type="term" value="F:ATP binding"/>
    <property type="evidence" value="ECO:0007669"/>
    <property type="project" value="UniProtKB-KW"/>
</dbReference>
<dbReference type="Gene3D" id="3.80.10.10">
    <property type="entry name" value="Ribonuclease Inhibitor"/>
    <property type="match status" value="1"/>
</dbReference>
<evidence type="ECO:0000256" key="1">
    <source>
        <dbReference type="ARBA" id="ARBA00004496"/>
    </source>
</evidence>
<name>A0A068UW95_COFCA</name>
<evidence type="ECO:0000256" key="8">
    <source>
        <dbReference type="ARBA" id="ARBA00022840"/>
    </source>
</evidence>
<dbReference type="Proteomes" id="UP000295252">
    <property type="component" value="Chromosome IX"/>
</dbReference>
<feature type="domain" description="Disease resistance protein winged helix" evidence="10">
    <location>
        <begin position="711"/>
        <end position="774"/>
    </location>
</feature>
<dbReference type="InParanoid" id="A0A068UW95"/>
<dbReference type="Gene3D" id="1.20.5.4130">
    <property type="match status" value="1"/>
</dbReference>
<evidence type="ECO:0000313" key="13">
    <source>
        <dbReference type="Proteomes" id="UP000295252"/>
    </source>
</evidence>
<dbReference type="InterPro" id="IPR042197">
    <property type="entry name" value="Apaf_helical"/>
</dbReference>
<dbReference type="InterPro" id="IPR055414">
    <property type="entry name" value="LRR_R13L4/SHOC2-like"/>
</dbReference>
<evidence type="ECO:0000256" key="2">
    <source>
        <dbReference type="ARBA" id="ARBA00008894"/>
    </source>
</evidence>
<dbReference type="InterPro" id="IPR002182">
    <property type="entry name" value="NB-ARC"/>
</dbReference>
<dbReference type="PRINTS" id="PR00364">
    <property type="entry name" value="DISEASERSIST"/>
</dbReference>
<dbReference type="Gene3D" id="1.10.8.430">
    <property type="entry name" value="Helical domain of apoptotic protease-activating factors"/>
    <property type="match status" value="1"/>
</dbReference>
<dbReference type="EMBL" id="HG739155">
    <property type="protein sequence ID" value="CDP12800.1"/>
    <property type="molecule type" value="Genomic_DNA"/>
</dbReference>
<dbReference type="FunFam" id="3.40.50.300:FF:001091">
    <property type="entry name" value="Probable disease resistance protein At1g61300"/>
    <property type="match status" value="1"/>
</dbReference>
<reference evidence="13" key="1">
    <citation type="journal article" date="2014" name="Science">
        <title>The coffee genome provides insight into the convergent evolution of caffeine biosynthesis.</title>
        <authorList>
            <person name="Denoeud F."/>
            <person name="Carretero-Paulet L."/>
            <person name="Dereeper A."/>
            <person name="Droc G."/>
            <person name="Guyot R."/>
            <person name="Pietrella M."/>
            <person name="Zheng C."/>
            <person name="Alberti A."/>
            <person name="Anthony F."/>
            <person name="Aprea G."/>
            <person name="Aury J.M."/>
            <person name="Bento P."/>
            <person name="Bernard M."/>
            <person name="Bocs S."/>
            <person name="Campa C."/>
            <person name="Cenci A."/>
            <person name="Combes M.C."/>
            <person name="Crouzillat D."/>
            <person name="Da Silva C."/>
            <person name="Daddiego L."/>
            <person name="De Bellis F."/>
            <person name="Dussert S."/>
            <person name="Garsmeur O."/>
            <person name="Gayraud T."/>
            <person name="Guignon V."/>
            <person name="Jahn K."/>
            <person name="Jamilloux V."/>
            <person name="Joet T."/>
            <person name="Labadie K."/>
            <person name="Lan T."/>
            <person name="Leclercq J."/>
            <person name="Lepelley M."/>
            <person name="Leroy T."/>
            <person name="Li L.T."/>
            <person name="Librado P."/>
            <person name="Lopez L."/>
            <person name="Munoz A."/>
            <person name="Noel B."/>
            <person name="Pallavicini A."/>
            <person name="Perrotta G."/>
            <person name="Poncet V."/>
            <person name="Pot D."/>
            <person name="Priyono X."/>
            <person name="Rigoreau M."/>
            <person name="Rouard M."/>
            <person name="Rozas J."/>
            <person name="Tranchant-Dubreuil C."/>
            <person name="VanBuren R."/>
            <person name="Zhang Q."/>
            <person name="Andrade A.C."/>
            <person name="Argout X."/>
            <person name="Bertrand B."/>
            <person name="de Kochko A."/>
            <person name="Graziosi G."/>
            <person name="Henry R.J."/>
            <person name="Jayarama X."/>
            <person name="Ming R."/>
            <person name="Nagai C."/>
            <person name="Rounsley S."/>
            <person name="Sankoff D."/>
            <person name="Giuliano G."/>
            <person name="Albert V.A."/>
            <person name="Wincker P."/>
            <person name="Lashermes P."/>
        </authorList>
    </citation>
    <scope>NUCLEOTIDE SEQUENCE [LARGE SCALE GENOMIC DNA]</scope>
    <source>
        <strain evidence="13">cv. DH200-94</strain>
    </source>
</reference>
<keyword evidence="4" id="KW-0433">Leucine-rich repeat</keyword>
<dbReference type="PANTHER" id="PTHR23155">
    <property type="entry name" value="DISEASE RESISTANCE PROTEIN RP"/>
    <property type="match status" value="1"/>
</dbReference>
<keyword evidence="3" id="KW-0963">Cytoplasm</keyword>